<protein>
    <submittedName>
        <fullName evidence="1">Uncharacterized protein</fullName>
    </submittedName>
</protein>
<proteinExistence type="predicted"/>
<reference evidence="1" key="1">
    <citation type="journal article" date="2021" name="New Phytol.">
        <title>Evolutionary innovations through gain and loss of genes in the ectomycorrhizal Boletales.</title>
        <authorList>
            <person name="Wu G."/>
            <person name="Miyauchi S."/>
            <person name="Morin E."/>
            <person name="Kuo A."/>
            <person name="Drula E."/>
            <person name="Varga T."/>
            <person name="Kohler A."/>
            <person name="Feng B."/>
            <person name="Cao Y."/>
            <person name="Lipzen A."/>
            <person name="Daum C."/>
            <person name="Hundley H."/>
            <person name="Pangilinan J."/>
            <person name="Johnson J."/>
            <person name="Barry K."/>
            <person name="LaButti K."/>
            <person name="Ng V."/>
            <person name="Ahrendt S."/>
            <person name="Min B."/>
            <person name="Choi I.G."/>
            <person name="Park H."/>
            <person name="Plett J.M."/>
            <person name="Magnuson J."/>
            <person name="Spatafora J.W."/>
            <person name="Nagy L.G."/>
            <person name="Henrissat B."/>
            <person name="Grigoriev I.V."/>
            <person name="Yang Z.L."/>
            <person name="Xu J."/>
            <person name="Martin F.M."/>
        </authorList>
    </citation>
    <scope>NUCLEOTIDE SEQUENCE</scope>
    <source>
        <strain evidence="1">KUC20120723A-06</strain>
    </source>
</reference>
<keyword evidence="2" id="KW-1185">Reference proteome</keyword>
<dbReference type="EMBL" id="MU266403">
    <property type="protein sequence ID" value="KAH7925408.1"/>
    <property type="molecule type" value="Genomic_DNA"/>
</dbReference>
<organism evidence="1 2">
    <name type="scientific">Leucogyrophana mollusca</name>
    <dbReference type="NCBI Taxonomy" id="85980"/>
    <lineage>
        <taxon>Eukaryota</taxon>
        <taxon>Fungi</taxon>
        <taxon>Dikarya</taxon>
        <taxon>Basidiomycota</taxon>
        <taxon>Agaricomycotina</taxon>
        <taxon>Agaricomycetes</taxon>
        <taxon>Agaricomycetidae</taxon>
        <taxon>Boletales</taxon>
        <taxon>Boletales incertae sedis</taxon>
        <taxon>Leucogyrophana</taxon>
    </lineage>
</organism>
<gene>
    <name evidence="1" type="ORF">BV22DRAFT_1065062</name>
</gene>
<name>A0ACB8BKP9_9AGAM</name>
<accession>A0ACB8BKP9</accession>
<evidence type="ECO:0000313" key="1">
    <source>
        <dbReference type="EMBL" id="KAH7925408.1"/>
    </source>
</evidence>
<sequence>MLGVKMQRKWKGKERKWRGKEQRPGDTVMDPKLAQMSDIIVPVMGPTGVGKSTFINIAAGNPNATTVGHDLRSSTSTIQHVIVPYPDDPTRRVVFVDTPGFDDTYVDDSEILRRISVWLARSYSDNMRLAGVVYLHDISQTRMLGTPRKNFEMFGKLCGEDALGNVILATTKWSDVLYETGRSRERQLSGTFWRDMIDHGSRMAQFRGDHASAWTIVNLIIKKDPLILQIQKELVDLGKLIPETEAGNSLRARLKDLVENYKRAAAELRDENGREDDEDLQQRLQDTENQIHSLLGQIQDLRVPLSKRIMAFFGFR</sequence>
<dbReference type="Proteomes" id="UP000790709">
    <property type="component" value="Unassembled WGS sequence"/>
</dbReference>
<evidence type="ECO:0000313" key="2">
    <source>
        <dbReference type="Proteomes" id="UP000790709"/>
    </source>
</evidence>
<comment type="caution">
    <text evidence="1">The sequence shown here is derived from an EMBL/GenBank/DDBJ whole genome shotgun (WGS) entry which is preliminary data.</text>
</comment>